<dbReference type="GO" id="GO:0006508">
    <property type="term" value="P:proteolysis"/>
    <property type="evidence" value="ECO:0007669"/>
    <property type="project" value="UniProtKB-KW"/>
</dbReference>
<accession>A0A853EVB5</accession>
<keyword evidence="11" id="KW-1185">Reference proteome</keyword>
<comment type="similarity">
    <text evidence="1 8">Belongs to the SOS response-associated peptidase family.</text>
</comment>
<evidence type="ECO:0000256" key="6">
    <source>
        <dbReference type="ARBA" id="ARBA00023125"/>
    </source>
</evidence>
<evidence type="ECO:0000256" key="7">
    <source>
        <dbReference type="ARBA" id="ARBA00023239"/>
    </source>
</evidence>
<organism evidence="10 11">
    <name type="scientific">Sanguibacter inulinus</name>
    <dbReference type="NCBI Taxonomy" id="60922"/>
    <lineage>
        <taxon>Bacteria</taxon>
        <taxon>Bacillati</taxon>
        <taxon>Actinomycetota</taxon>
        <taxon>Actinomycetes</taxon>
        <taxon>Micrococcales</taxon>
        <taxon>Sanguibacteraceae</taxon>
        <taxon>Sanguibacter</taxon>
    </lineage>
</organism>
<keyword evidence="2 8" id="KW-0645">Protease</keyword>
<evidence type="ECO:0000256" key="4">
    <source>
        <dbReference type="ARBA" id="ARBA00022801"/>
    </source>
</evidence>
<sequence length="231" mass="25558">MCGRYASDIAIDDLMAFFDAKPGTAYAWAGRYSIAPSTRAPIVREWLDEGELHRDVDEARWGLRPGWAKESGPRPINARIETAATSGMFRSSFASQRCLVPMTGYYEWETTPSGKQPHYIHGPGPLAAAGLYAARKDEVSGEWALSYTIITREARDASGEIHDRMPTFLLPDLWDDWLTPDKLDDKDAMVEALTSSSEQVAATITTHRVDRKVNSTPKADPSDPSLIAPID</sequence>
<keyword evidence="3" id="KW-0227">DNA damage</keyword>
<evidence type="ECO:0000256" key="1">
    <source>
        <dbReference type="ARBA" id="ARBA00008136"/>
    </source>
</evidence>
<dbReference type="GO" id="GO:0106300">
    <property type="term" value="P:protein-DNA covalent cross-linking repair"/>
    <property type="evidence" value="ECO:0007669"/>
    <property type="project" value="InterPro"/>
</dbReference>
<evidence type="ECO:0000313" key="11">
    <source>
        <dbReference type="Proteomes" id="UP000561011"/>
    </source>
</evidence>
<dbReference type="GO" id="GO:0008233">
    <property type="term" value="F:peptidase activity"/>
    <property type="evidence" value="ECO:0007669"/>
    <property type="project" value="UniProtKB-KW"/>
</dbReference>
<dbReference type="RefSeq" id="WP_179912973.1">
    <property type="nucleotide sequence ID" value="NZ_JACBYE010000012.1"/>
</dbReference>
<evidence type="ECO:0000313" key="10">
    <source>
        <dbReference type="EMBL" id="NYS93283.1"/>
    </source>
</evidence>
<dbReference type="Gene3D" id="3.90.1680.10">
    <property type="entry name" value="SOS response associated peptidase-like"/>
    <property type="match status" value="1"/>
</dbReference>
<keyword evidence="7" id="KW-0456">Lyase</keyword>
<dbReference type="PANTHER" id="PTHR13604:SF0">
    <property type="entry name" value="ABASIC SITE PROCESSING PROTEIN HMCES"/>
    <property type="match status" value="1"/>
</dbReference>
<keyword evidence="6" id="KW-0238">DNA-binding</keyword>
<evidence type="ECO:0000256" key="8">
    <source>
        <dbReference type="RuleBase" id="RU364100"/>
    </source>
</evidence>
<keyword evidence="4 8" id="KW-0378">Hydrolase</keyword>
<keyword evidence="5" id="KW-0190">Covalent protein-DNA linkage</keyword>
<dbReference type="InterPro" id="IPR036590">
    <property type="entry name" value="SRAP-like"/>
</dbReference>
<reference evidence="10 11" key="1">
    <citation type="submission" date="2020-07" db="EMBL/GenBank/DDBJ databases">
        <title>MOT database genomes.</title>
        <authorList>
            <person name="Joseph S."/>
            <person name="Aduse-Opoku J."/>
            <person name="Hashim A."/>
            <person name="Wade W."/>
            <person name="Curtis M."/>
        </authorList>
    </citation>
    <scope>NUCLEOTIDE SEQUENCE [LARGE SCALE GENOMIC DNA]</scope>
    <source>
        <strain evidence="10 11">DSM 100099</strain>
    </source>
</reference>
<dbReference type="AlphaFoldDB" id="A0A853EVB5"/>
<protein>
    <recommendedName>
        <fullName evidence="8">Abasic site processing protein</fullName>
        <ecNumber evidence="8">3.4.-.-</ecNumber>
    </recommendedName>
</protein>
<evidence type="ECO:0000256" key="9">
    <source>
        <dbReference type="SAM" id="MobiDB-lite"/>
    </source>
</evidence>
<dbReference type="InterPro" id="IPR003738">
    <property type="entry name" value="SRAP"/>
</dbReference>
<name>A0A853EVB5_9MICO</name>
<proteinExistence type="inferred from homology"/>
<comment type="caution">
    <text evidence="10">The sequence shown here is derived from an EMBL/GenBank/DDBJ whole genome shotgun (WGS) entry which is preliminary data.</text>
</comment>
<evidence type="ECO:0000256" key="2">
    <source>
        <dbReference type="ARBA" id="ARBA00022670"/>
    </source>
</evidence>
<feature type="region of interest" description="Disordered" evidence="9">
    <location>
        <begin position="206"/>
        <end position="231"/>
    </location>
</feature>
<evidence type="ECO:0000256" key="3">
    <source>
        <dbReference type="ARBA" id="ARBA00022763"/>
    </source>
</evidence>
<dbReference type="PANTHER" id="PTHR13604">
    <property type="entry name" value="DC12-RELATED"/>
    <property type="match status" value="1"/>
</dbReference>
<dbReference type="GO" id="GO:0016829">
    <property type="term" value="F:lyase activity"/>
    <property type="evidence" value="ECO:0007669"/>
    <property type="project" value="UniProtKB-KW"/>
</dbReference>
<dbReference type="EMBL" id="JACBYE010000012">
    <property type="protein sequence ID" value="NYS93283.1"/>
    <property type="molecule type" value="Genomic_DNA"/>
</dbReference>
<dbReference type="GO" id="GO:0003697">
    <property type="term" value="F:single-stranded DNA binding"/>
    <property type="evidence" value="ECO:0007669"/>
    <property type="project" value="InterPro"/>
</dbReference>
<evidence type="ECO:0000256" key="5">
    <source>
        <dbReference type="ARBA" id="ARBA00023124"/>
    </source>
</evidence>
<dbReference type="Pfam" id="PF02586">
    <property type="entry name" value="SRAP"/>
    <property type="match status" value="1"/>
</dbReference>
<dbReference type="SUPFAM" id="SSF143081">
    <property type="entry name" value="BB1717-like"/>
    <property type="match status" value="1"/>
</dbReference>
<dbReference type="EC" id="3.4.-.-" evidence="8"/>
<dbReference type="Proteomes" id="UP000561011">
    <property type="component" value="Unassembled WGS sequence"/>
</dbReference>
<gene>
    <name evidence="10" type="ORF">HZZ10_07040</name>
</gene>